<dbReference type="SUPFAM" id="SSF52317">
    <property type="entry name" value="Class I glutamine amidotransferase-like"/>
    <property type="match status" value="1"/>
</dbReference>
<dbReference type="Gene3D" id="3.40.50.880">
    <property type="match status" value="1"/>
</dbReference>
<accession>A0A918T5Y2</accession>
<reference evidence="2" key="2">
    <citation type="submission" date="2020-09" db="EMBL/GenBank/DDBJ databases">
        <authorList>
            <person name="Sun Q."/>
            <person name="Ohkuma M."/>
        </authorList>
    </citation>
    <scope>NUCLEOTIDE SEQUENCE</scope>
    <source>
        <strain evidence="2">JCM 4518</strain>
    </source>
</reference>
<keyword evidence="3" id="KW-1185">Reference proteome</keyword>
<comment type="caution">
    <text evidence="2">The sequence shown here is derived from an EMBL/GenBank/DDBJ whole genome shotgun (WGS) entry which is preliminary data.</text>
</comment>
<feature type="domain" description="ThuA-like" evidence="1">
    <location>
        <begin position="51"/>
        <end position="261"/>
    </location>
</feature>
<evidence type="ECO:0000313" key="2">
    <source>
        <dbReference type="EMBL" id="GHA93598.1"/>
    </source>
</evidence>
<dbReference type="InterPro" id="IPR029062">
    <property type="entry name" value="Class_I_gatase-like"/>
</dbReference>
<dbReference type="InterPro" id="IPR029010">
    <property type="entry name" value="ThuA-like"/>
</dbReference>
<evidence type="ECO:0000259" key="1">
    <source>
        <dbReference type="Pfam" id="PF06283"/>
    </source>
</evidence>
<gene>
    <name evidence="2" type="ORF">GCM10010305_41750</name>
</gene>
<protein>
    <recommendedName>
        <fullName evidence="1">ThuA-like domain-containing protein</fullName>
    </recommendedName>
</protein>
<dbReference type="Pfam" id="PF06283">
    <property type="entry name" value="ThuA"/>
    <property type="match status" value="1"/>
</dbReference>
<evidence type="ECO:0000313" key="3">
    <source>
        <dbReference type="Proteomes" id="UP000644020"/>
    </source>
</evidence>
<dbReference type="EMBL" id="BMUL01000010">
    <property type="protein sequence ID" value="GHA93598.1"/>
    <property type="molecule type" value="Genomic_DNA"/>
</dbReference>
<name>A0A918T5Y2_9ACTN</name>
<dbReference type="PANTHER" id="PTHR40469:SF2">
    <property type="entry name" value="GALACTOSE-BINDING DOMAIN-LIKE SUPERFAMILY PROTEIN"/>
    <property type="match status" value="1"/>
</dbReference>
<organism evidence="2 3">
    <name type="scientific">Streptomyces termitum</name>
    <dbReference type="NCBI Taxonomy" id="67368"/>
    <lineage>
        <taxon>Bacteria</taxon>
        <taxon>Bacillati</taxon>
        <taxon>Actinomycetota</taxon>
        <taxon>Actinomycetes</taxon>
        <taxon>Kitasatosporales</taxon>
        <taxon>Streptomycetaceae</taxon>
        <taxon>Streptomyces</taxon>
    </lineage>
</organism>
<dbReference type="Proteomes" id="UP000644020">
    <property type="component" value="Unassembled WGS sequence"/>
</dbReference>
<proteinExistence type="predicted"/>
<sequence length="265" mass="28462">MMGECAGSGGLAARGFRWLRSWRGKRKRFLALAVPSRPTRPLEPRVPPADVLILTRTAGYRHASIPAGAAALAELAAAHGLTAEATEDPAAFTADGLAGRALVVLLSTTGTVLTPDGRTALEAYLRDGGALLAVHAAANAEPDWPFYGELLGTRFAGHPPLQPGAVLAEDPAHPAVAPLPPRWEWTDEWYEYTSHPRTDGVRVLLRADEDAYEGGTLGADHPLAWCRPVDRGRFLFTALGHTSEAYRDPLFRAHLSGALTWLLAR</sequence>
<reference evidence="2" key="1">
    <citation type="journal article" date="2014" name="Int. J. Syst. Evol. Microbiol.">
        <title>Complete genome sequence of Corynebacterium casei LMG S-19264T (=DSM 44701T), isolated from a smear-ripened cheese.</title>
        <authorList>
            <consortium name="US DOE Joint Genome Institute (JGI-PGF)"/>
            <person name="Walter F."/>
            <person name="Albersmeier A."/>
            <person name="Kalinowski J."/>
            <person name="Ruckert C."/>
        </authorList>
    </citation>
    <scope>NUCLEOTIDE SEQUENCE</scope>
    <source>
        <strain evidence="2">JCM 4518</strain>
    </source>
</reference>
<dbReference type="PANTHER" id="PTHR40469">
    <property type="entry name" value="SECRETED GLYCOSYL HYDROLASE"/>
    <property type="match status" value="1"/>
</dbReference>
<dbReference type="AlphaFoldDB" id="A0A918T5Y2"/>